<reference evidence="3" key="1">
    <citation type="journal article" date="2012" name="PLoS ONE">
        <title>Gene sets for utilization of primary and secondary nutrition supplies in the distal gut of endangered iberian lynx.</title>
        <authorList>
            <person name="Alcaide M."/>
            <person name="Messina E."/>
            <person name="Richter M."/>
            <person name="Bargiela R."/>
            <person name="Peplies J."/>
            <person name="Huws S.A."/>
            <person name="Newbold C.J."/>
            <person name="Golyshin P.N."/>
            <person name="Simon M.A."/>
            <person name="Lopez G."/>
            <person name="Yakimov M.M."/>
            <person name="Ferrer M."/>
        </authorList>
    </citation>
    <scope>NUCLEOTIDE SEQUENCE</scope>
</reference>
<keyword evidence="1" id="KW-0812">Transmembrane</keyword>
<gene>
    <name evidence="3" type="ORF">EVA_11310</name>
</gene>
<dbReference type="Pfam" id="PF20251">
    <property type="entry name" value="Big_14"/>
    <property type="match status" value="2"/>
</dbReference>
<feature type="domain" description="Bacterial Ig-like" evidence="2">
    <location>
        <begin position="366"/>
        <end position="466"/>
    </location>
</feature>
<evidence type="ECO:0000313" key="3">
    <source>
        <dbReference type="EMBL" id="EJX00558.1"/>
    </source>
</evidence>
<proteinExistence type="predicted"/>
<dbReference type="InterPro" id="IPR046878">
    <property type="entry name" value="Big_14"/>
</dbReference>
<feature type="domain" description="Bacterial Ig-like" evidence="2">
    <location>
        <begin position="170"/>
        <end position="274"/>
    </location>
</feature>
<comment type="caution">
    <text evidence="3">The sequence shown here is derived from an EMBL/GenBank/DDBJ whole genome shotgun (WGS) entry which is preliminary data.</text>
</comment>
<keyword evidence="1" id="KW-0472">Membrane</keyword>
<keyword evidence="1" id="KW-1133">Transmembrane helix</keyword>
<feature type="transmembrane region" description="Helical" evidence="1">
    <location>
        <begin position="74"/>
        <end position="92"/>
    </location>
</feature>
<protein>
    <recommendedName>
        <fullName evidence="2">Bacterial Ig-like domain-containing protein</fullName>
    </recommendedName>
</protein>
<organism evidence="3">
    <name type="scientific">gut metagenome</name>
    <dbReference type="NCBI Taxonomy" id="749906"/>
    <lineage>
        <taxon>unclassified sequences</taxon>
        <taxon>metagenomes</taxon>
        <taxon>organismal metagenomes</taxon>
    </lineage>
</organism>
<name>J9GFK2_9ZZZZ</name>
<sequence length="476" mass="54750">MGTLGCINDMLQRDKENRELRRRNRERLAETRNRLLEIGKETDYTNLSVKQLEDIRRKTQEKEALEKTARFKTMVCLSLVMALILLLVWLLVGCSGKPSKFVAGNHTTLMGDSICHLPNSYSEYLEYPEGIGKITELTKKEDSTSSQPTFMALQPKLRDIPLGKSVNPDSLSLNTEFVYYPLSATRVNVFIHNHSQRTYECGEKYSLVFYNDSLQQWDPLPVNPIINDVLWIIDPDCSSRLQTIELYTSETPNRPGCYRIYKTFNGSEVAYAEFKLVDRKGVKKLRRQVDDYWSKNRANPSDTVAYNIQTTWIEHDDGDTIFVGLMNNTPRFQEMFRRKVVSYSAVSHGKVAENIVFDEPFSSDTLQVSMQTEKAVYPVGTESITVQLTNGNPKGLFFGEEYWVVRKEGKQWIFLHDGSAWNSIGYGLEKGGTHTFTARLHPLVNDNRPGIYRVVKRIGFSGSRQKWYMAAEFRMK</sequence>
<evidence type="ECO:0000256" key="1">
    <source>
        <dbReference type="SAM" id="Phobius"/>
    </source>
</evidence>
<dbReference type="EMBL" id="AMCI01003317">
    <property type="protein sequence ID" value="EJX00558.1"/>
    <property type="molecule type" value="Genomic_DNA"/>
</dbReference>
<dbReference type="AlphaFoldDB" id="J9GFK2"/>
<accession>J9GFK2</accession>
<evidence type="ECO:0000259" key="2">
    <source>
        <dbReference type="Pfam" id="PF20251"/>
    </source>
</evidence>